<organism evidence="1 2">
    <name type="scientific">Penicillium malachiteum</name>
    <dbReference type="NCBI Taxonomy" id="1324776"/>
    <lineage>
        <taxon>Eukaryota</taxon>
        <taxon>Fungi</taxon>
        <taxon>Dikarya</taxon>
        <taxon>Ascomycota</taxon>
        <taxon>Pezizomycotina</taxon>
        <taxon>Eurotiomycetes</taxon>
        <taxon>Eurotiomycetidae</taxon>
        <taxon>Eurotiales</taxon>
        <taxon>Aspergillaceae</taxon>
        <taxon>Penicillium</taxon>
    </lineage>
</organism>
<name>A0AAD6MXS2_9EURO</name>
<comment type="caution">
    <text evidence="1">The sequence shown here is derived from an EMBL/GenBank/DDBJ whole genome shotgun (WGS) entry which is preliminary data.</text>
</comment>
<protein>
    <submittedName>
        <fullName evidence="1">Uncharacterized protein</fullName>
    </submittedName>
</protein>
<reference evidence="1" key="1">
    <citation type="journal article" date="2023" name="IMA Fungus">
        <title>Comparative genomic study of the Penicillium genus elucidates a diverse pangenome and 15 lateral gene transfer events.</title>
        <authorList>
            <person name="Petersen C."/>
            <person name="Sorensen T."/>
            <person name="Nielsen M.R."/>
            <person name="Sondergaard T.E."/>
            <person name="Sorensen J.L."/>
            <person name="Fitzpatrick D.A."/>
            <person name="Frisvad J.C."/>
            <person name="Nielsen K.L."/>
        </authorList>
    </citation>
    <scope>NUCLEOTIDE SEQUENCE</scope>
    <source>
        <strain evidence="1">IBT 17514</strain>
    </source>
</reference>
<proteinExistence type="predicted"/>
<evidence type="ECO:0000313" key="2">
    <source>
        <dbReference type="Proteomes" id="UP001215712"/>
    </source>
</evidence>
<dbReference type="Proteomes" id="UP001215712">
    <property type="component" value="Unassembled WGS sequence"/>
</dbReference>
<gene>
    <name evidence="1" type="ORF">N7493_003636</name>
</gene>
<dbReference type="AlphaFoldDB" id="A0AAD6MXS2"/>
<evidence type="ECO:0000313" key="1">
    <source>
        <dbReference type="EMBL" id="KAJ5732155.1"/>
    </source>
</evidence>
<accession>A0AAD6MXS2</accession>
<keyword evidence="2" id="KW-1185">Reference proteome</keyword>
<sequence>MWFHDIPRMKQAISSMKWAKSWEERQKLEPGPTYTMSPPSYTYCEEDDTFGLRAPIRADKRFLQTSDSSITTSSQRTAMERDKNQCILSKNNSNRVFATHIFPRRVDKIKRGYLNEKYTYIWSQLEDEFGEKRVQHWRNAIMDRTVLCQKTIGDLDETDFVDYAGRPDNIITLGK</sequence>
<reference evidence="1" key="2">
    <citation type="submission" date="2023-01" db="EMBL/GenBank/DDBJ databases">
        <authorList>
            <person name="Petersen C."/>
        </authorList>
    </citation>
    <scope>NUCLEOTIDE SEQUENCE</scope>
    <source>
        <strain evidence="1">IBT 17514</strain>
    </source>
</reference>
<dbReference type="EMBL" id="JAQJAN010000004">
    <property type="protein sequence ID" value="KAJ5732155.1"/>
    <property type="molecule type" value="Genomic_DNA"/>
</dbReference>